<dbReference type="AlphaFoldDB" id="A0A2G6Q4K6"/>
<proteinExistence type="predicted"/>
<organism evidence="1 2">
    <name type="scientific">Bacillus fungorum</name>
    <dbReference type="NCBI Taxonomy" id="2039284"/>
    <lineage>
        <taxon>Bacteria</taxon>
        <taxon>Bacillati</taxon>
        <taxon>Bacillota</taxon>
        <taxon>Bacilli</taxon>
        <taxon>Bacillales</taxon>
        <taxon>Bacillaceae</taxon>
        <taxon>Bacillus</taxon>
    </lineage>
</organism>
<dbReference type="Proteomes" id="UP000228484">
    <property type="component" value="Unassembled WGS sequence"/>
</dbReference>
<evidence type="ECO:0000313" key="2">
    <source>
        <dbReference type="Proteomes" id="UP000228484"/>
    </source>
</evidence>
<dbReference type="EMBL" id="NWUW01000083">
    <property type="protein sequence ID" value="PIE91756.1"/>
    <property type="molecule type" value="Genomic_DNA"/>
</dbReference>
<feature type="non-terminal residue" evidence="1">
    <location>
        <position position="1"/>
    </location>
</feature>
<sequence length="94" mass="11262">NIWSPKVKTKYASFKDWTKYENKLVQAIKEGNKPLQKQLELENRVKPYDEKHTGRAYRKVATVEYIRRKMKHFFDALICDEVHECVTRYLISVA</sequence>
<keyword evidence="2" id="KW-1185">Reference proteome</keyword>
<comment type="caution">
    <text evidence="1">The sequence shown here is derived from an EMBL/GenBank/DDBJ whole genome shotgun (WGS) entry which is preliminary data.</text>
</comment>
<protein>
    <submittedName>
        <fullName evidence="1">Uncharacterized protein</fullName>
    </submittedName>
</protein>
<accession>A0A2G6Q4K6</accession>
<name>A0A2G6Q4K6_9BACI</name>
<reference evidence="1 2" key="1">
    <citation type="submission" date="2017-09" db="EMBL/GenBank/DDBJ databases">
        <title>Biocontrol bacteria screening and application from spent mushroom substrate.</title>
        <authorList>
            <person name="Sun X."/>
        </authorList>
    </citation>
    <scope>NUCLEOTIDE SEQUENCE [LARGE SCALE GENOMIC DNA]</scope>
    <source>
        <strain evidence="1 2">100374</strain>
    </source>
</reference>
<evidence type="ECO:0000313" key="1">
    <source>
        <dbReference type="EMBL" id="PIE91756.1"/>
    </source>
</evidence>
<gene>
    <name evidence="1" type="ORF">CO726_30395</name>
</gene>